<sequence>MRGRPKQEEARARRGGEERRREEGYEGITPRPPPPEFCSTSEYRQNFSQVTLELYPRSEFCQTSKRRLNSAQLRNDAGILFDVVTDFQS</sequence>
<proteinExistence type="predicted"/>
<evidence type="ECO:0000313" key="3">
    <source>
        <dbReference type="Proteomes" id="UP000829196"/>
    </source>
</evidence>
<evidence type="ECO:0000313" key="2">
    <source>
        <dbReference type="EMBL" id="KAI0522694.1"/>
    </source>
</evidence>
<evidence type="ECO:0000256" key="1">
    <source>
        <dbReference type="SAM" id="MobiDB-lite"/>
    </source>
</evidence>
<feature type="compositionally biased region" description="Basic and acidic residues" evidence="1">
    <location>
        <begin position="1"/>
        <end position="24"/>
    </location>
</feature>
<dbReference type="AlphaFoldDB" id="A0A8T3BUR3"/>
<dbReference type="Proteomes" id="UP000829196">
    <property type="component" value="Unassembled WGS sequence"/>
</dbReference>
<dbReference type="EMBL" id="JAGYWB010000005">
    <property type="protein sequence ID" value="KAI0522694.1"/>
    <property type="molecule type" value="Genomic_DNA"/>
</dbReference>
<feature type="region of interest" description="Disordered" evidence="1">
    <location>
        <begin position="1"/>
        <end position="37"/>
    </location>
</feature>
<comment type="caution">
    <text evidence="2">The sequence shown here is derived from an EMBL/GenBank/DDBJ whole genome shotgun (WGS) entry which is preliminary data.</text>
</comment>
<organism evidence="2 3">
    <name type="scientific">Dendrobium nobile</name>
    <name type="common">Orchid</name>
    <dbReference type="NCBI Taxonomy" id="94219"/>
    <lineage>
        <taxon>Eukaryota</taxon>
        <taxon>Viridiplantae</taxon>
        <taxon>Streptophyta</taxon>
        <taxon>Embryophyta</taxon>
        <taxon>Tracheophyta</taxon>
        <taxon>Spermatophyta</taxon>
        <taxon>Magnoliopsida</taxon>
        <taxon>Liliopsida</taxon>
        <taxon>Asparagales</taxon>
        <taxon>Orchidaceae</taxon>
        <taxon>Epidendroideae</taxon>
        <taxon>Malaxideae</taxon>
        <taxon>Dendrobiinae</taxon>
        <taxon>Dendrobium</taxon>
    </lineage>
</organism>
<gene>
    <name evidence="2" type="ORF">KFK09_005079</name>
</gene>
<keyword evidence="3" id="KW-1185">Reference proteome</keyword>
<accession>A0A8T3BUR3</accession>
<name>A0A8T3BUR3_DENNO</name>
<reference evidence="2" key="1">
    <citation type="journal article" date="2022" name="Front. Genet.">
        <title>Chromosome-Scale Assembly of the Dendrobium nobile Genome Provides Insights Into the Molecular Mechanism of the Biosynthesis of the Medicinal Active Ingredient of Dendrobium.</title>
        <authorList>
            <person name="Xu Q."/>
            <person name="Niu S.-C."/>
            <person name="Li K.-L."/>
            <person name="Zheng P.-J."/>
            <person name="Zhang X.-J."/>
            <person name="Jia Y."/>
            <person name="Liu Y."/>
            <person name="Niu Y.-X."/>
            <person name="Yu L.-H."/>
            <person name="Chen D.-F."/>
            <person name="Zhang G.-Q."/>
        </authorList>
    </citation>
    <scope>NUCLEOTIDE SEQUENCE</scope>
    <source>
        <tissue evidence="2">Leaf</tissue>
    </source>
</reference>
<protein>
    <submittedName>
        <fullName evidence="2">Uncharacterized protein</fullName>
    </submittedName>
</protein>